<keyword evidence="2" id="KW-1185">Reference proteome</keyword>
<reference evidence="2" key="1">
    <citation type="submission" date="2017-02" db="EMBL/GenBank/DDBJ databases">
        <authorList>
            <person name="Varghese N."/>
            <person name="Submissions S."/>
        </authorList>
    </citation>
    <scope>NUCLEOTIDE SEQUENCE [LARGE SCALE GENOMIC DNA]</scope>
    <source>
        <strain evidence="2">ATCC 27094</strain>
    </source>
</reference>
<evidence type="ECO:0008006" key="3">
    <source>
        <dbReference type="Google" id="ProtNLM"/>
    </source>
</evidence>
<protein>
    <recommendedName>
        <fullName evidence="3">MetA-pathway of phenol degradation</fullName>
    </recommendedName>
</protein>
<dbReference type="OrthoDB" id="5948508at2"/>
<evidence type="ECO:0000313" key="1">
    <source>
        <dbReference type="EMBL" id="SJZ78999.1"/>
    </source>
</evidence>
<accession>A0A1T4NIB6</accession>
<dbReference type="RefSeq" id="WP_139373847.1">
    <property type="nucleotide sequence ID" value="NZ_FUWJ01000002.1"/>
</dbReference>
<gene>
    <name evidence="1" type="ORF">SAMN02745126_02300</name>
</gene>
<dbReference type="AlphaFoldDB" id="A0A1T4NIB6"/>
<name>A0A1T4NIB6_9HYPH</name>
<dbReference type="EMBL" id="FUWJ01000002">
    <property type="protein sequence ID" value="SJZ78999.1"/>
    <property type="molecule type" value="Genomic_DNA"/>
</dbReference>
<sequence length="264" mass="28748">MTPSNACSSYRHAGRLVVLGLVANALQFAPVDAWATDEIQVYNAEIAPVGTFTLQQHLNYVWQGSTTPDFEGGIAPFHTLNGTPELAYGVTDWYEIGFYAPFTVDATGTFIPGGVKFRHLFVSPHAEERNLFYGLNIELSYQTPRFAQSPFGIELRPILGVRENGWEAIINPIIDVSFGSEGAVDFAPAMRLARQVSGDVWVGAEYYANMGPLGNFSTIDTQQHNLFGVVDFKAFGLDVNFGVGVGLTQGSDAIVTKLILGRAF</sequence>
<evidence type="ECO:0000313" key="2">
    <source>
        <dbReference type="Proteomes" id="UP000190092"/>
    </source>
</evidence>
<organism evidence="1 2">
    <name type="scientific">Enhydrobacter aerosaccus</name>
    <dbReference type="NCBI Taxonomy" id="225324"/>
    <lineage>
        <taxon>Bacteria</taxon>
        <taxon>Pseudomonadati</taxon>
        <taxon>Pseudomonadota</taxon>
        <taxon>Alphaproteobacteria</taxon>
        <taxon>Hyphomicrobiales</taxon>
        <taxon>Enhydrobacter</taxon>
    </lineage>
</organism>
<proteinExistence type="predicted"/>
<dbReference type="Proteomes" id="UP000190092">
    <property type="component" value="Unassembled WGS sequence"/>
</dbReference>